<dbReference type="GO" id="GO:0003677">
    <property type="term" value="F:DNA binding"/>
    <property type="evidence" value="ECO:0007669"/>
    <property type="project" value="InterPro"/>
</dbReference>
<dbReference type="InterPro" id="IPR031856">
    <property type="entry name" value="YdaS_toxin-like"/>
</dbReference>
<evidence type="ECO:0000313" key="2">
    <source>
        <dbReference type="Proteomes" id="UP000253594"/>
    </source>
</evidence>
<dbReference type="AlphaFoldDB" id="A0A367M3S0"/>
<dbReference type="Gene3D" id="1.10.260.40">
    <property type="entry name" value="lambda repressor-like DNA-binding domains"/>
    <property type="match status" value="1"/>
</dbReference>
<reference evidence="1 2" key="1">
    <citation type="submission" date="2018-07" db="EMBL/GenBank/DDBJ databases">
        <title>Mechanisms of high-level aminoglycoside resistance among Gram-negative pathogens in Brazil.</title>
        <authorList>
            <person name="Ballaben A.S."/>
            <person name="Darini A.L.C."/>
            <person name="Doi Y."/>
        </authorList>
    </citation>
    <scope>NUCLEOTIDE SEQUENCE [LARGE SCALE GENOMIC DNA]</scope>
    <source>
        <strain evidence="1 2">B2-305</strain>
    </source>
</reference>
<dbReference type="InterPro" id="IPR010982">
    <property type="entry name" value="Lambda_DNA-bd_dom_sf"/>
</dbReference>
<evidence type="ECO:0008006" key="3">
    <source>
        <dbReference type="Google" id="ProtNLM"/>
    </source>
</evidence>
<dbReference type="Pfam" id="PF15943">
    <property type="entry name" value="YdaS_toxin"/>
    <property type="match status" value="1"/>
</dbReference>
<comment type="caution">
    <text evidence="1">The sequence shown here is derived from an EMBL/GenBank/DDBJ whole genome shotgun (WGS) entry which is preliminary data.</text>
</comment>
<accession>A0A367M3S0</accession>
<feature type="non-terminal residue" evidence="1">
    <location>
        <position position="43"/>
    </location>
</feature>
<dbReference type="Proteomes" id="UP000253594">
    <property type="component" value="Unassembled WGS sequence"/>
</dbReference>
<sequence>MASSPLEKAILAVGSAKALAQKVGVTPMAVPQWKVRGIPANRV</sequence>
<organism evidence="1 2">
    <name type="scientific">Pseudomonas aeruginosa</name>
    <dbReference type="NCBI Taxonomy" id="287"/>
    <lineage>
        <taxon>Bacteria</taxon>
        <taxon>Pseudomonadati</taxon>
        <taxon>Pseudomonadota</taxon>
        <taxon>Gammaproteobacteria</taxon>
        <taxon>Pseudomonadales</taxon>
        <taxon>Pseudomonadaceae</taxon>
        <taxon>Pseudomonas</taxon>
    </lineage>
</organism>
<protein>
    <recommendedName>
        <fullName evidence="3">Helix-turn-helix domain-containing protein</fullName>
    </recommendedName>
</protein>
<proteinExistence type="predicted"/>
<dbReference type="EMBL" id="QORE01001078">
    <property type="protein sequence ID" value="RCI72125.1"/>
    <property type="molecule type" value="Genomic_DNA"/>
</dbReference>
<evidence type="ECO:0000313" key="1">
    <source>
        <dbReference type="EMBL" id="RCI72125.1"/>
    </source>
</evidence>
<gene>
    <name evidence="1" type="ORF">DT376_25425</name>
</gene>
<name>A0A367M3S0_PSEAI</name>
<dbReference type="SUPFAM" id="SSF47413">
    <property type="entry name" value="lambda repressor-like DNA-binding domains"/>
    <property type="match status" value="1"/>
</dbReference>